<dbReference type="InterPro" id="IPR012223">
    <property type="entry name" value="TEII"/>
</dbReference>
<dbReference type="GO" id="GO:0008610">
    <property type="term" value="P:lipid biosynthetic process"/>
    <property type="evidence" value="ECO:0007669"/>
    <property type="project" value="TreeGrafter"/>
</dbReference>
<evidence type="ECO:0000313" key="3">
    <source>
        <dbReference type="EMBL" id="KIZ19540.1"/>
    </source>
</evidence>
<dbReference type="PATRIC" id="fig|1240678.4.peg.689"/>
<dbReference type="InterPro" id="IPR001031">
    <property type="entry name" value="Thioesterase"/>
</dbReference>
<evidence type="ECO:0000259" key="2">
    <source>
        <dbReference type="Pfam" id="PF00975"/>
    </source>
</evidence>
<evidence type="ECO:0000313" key="4">
    <source>
        <dbReference type="Proteomes" id="UP000032458"/>
    </source>
</evidence>
<name>A0A0D7CUL0_9ACTN</name>
<protein>
    <recommendedName>
        <fullName evidence="2">Thioesterase domain-containing protein</fullName>
    </recommendedName>
</protein>
<gene>
    <name evidence="3" type="ORF">SNA_03275</name>
</gene>
<dbReference type="Gene3D" id="3.40.50.1820">
    <property type="entry name" value="alpha/beta hydrolase"/>
    <property type="match status" value="1"/>
</dbReference>
<dbReference type="Pfam" id="PF00975">
    <property type="entry name" value="Thioesterase"/>
    <property type="match status" value="1"/>
</dbReference>
<comment type="caution">
    <text evidence="3">The sequence shown here is derived from an EMBL/GenBank/DDBJ whole genome shotgun (WGS) entry which is preliminary data.</text>
</comment>
<organism evidence="3 4">
    <name type="scientific">Streptomyces natalensis ATCC 27448</name>
    <dbReference type="NCBI Taxonomy" id="1240678"/>
    <lineage>
        <taxon>Bacteria</taxon>
        <taxon>Bacillati</taxon>
        <taxon>Actinomycetota</taxon>
        <taxon>Actinomycetes</taxon>
        <taxon>Kitasatosporales</taxon>
        <taxon>Streptomycetaceae</taxon>
        <taxon>Streptomyces</taxon>
    </lineage>
</organism>
<dbReference type="RefSeq" id="WP_030066278.1">
    <property type="nucleotide sequence ID" value="NZ_JRKI01000003.1"/>
</dbReference>
<feature type="domain" description="Thioesterase" evidence="2">
    <location>
        <begin position="7"/>
        <end position="227"/>
    </location>
</feature>
<dbReference type="SUPFAM" id="SSF53474">
    <property type="entry name" value="alpha/beta-Hydrolases"/>
    <property type="match status" value="1"/>
</dbReference>
<accession>A0A0D7CUL0</accession>
<evidence type="ECO:0000256" key="1">
    <source>
        <dbReference type="ARBA" id="ARBA00007169"/>
    </source>
</evidence>
<dbReference type="InterPro" id="IPR029058">
    <property type="entry name" value="AB_hydrolase_fold"/>
</dbReference>
<comment type="similarity">
    <text evidence="1">Belongs to the thioesterase family.</text>
</comment>
<dbReference type="PANTHER" id="PTHR11487">
    <property type="entry name" value="THIOESTERASE"/>
    <property type="match status" value="1"/>
</dbReference>
<reference evidence="3 4" key="1">
    <citation type="submission" date="2014-09" db="EMBL/GenBank/DDBJ databases">
        <title>Draft genome sequence of Streptomyces natalensis ATCC 27448, producer of the antifungal pimaricin.</title>
        <authorList>
            <person name="Mendes M.V."/>
            <person name="Beites T."/>
            <person name="Pires S."/>
            <person name="Santos C.L."/>
            <person name="Moradas-Ferreira P."/>
        </authorList>
    </citation>
    <scope>NUCLEOTIDE SEQUENCE [LARGE SCALE GENOMIC DNA]</scope>
    <source>
        <strain evidence="3 4">ATCC 27448</strain>
    </source>
</reference>
<dbReference type="EMBL" id="JRKI01000003">
    <property type="protein sequence ID" value="KIZ19540.1"/>
    <property type="molecule type" value="Genomic_DNA"/>
</dbReference>
<dbReference type="Proteomes" id="UP000032458">
    <property type="component" value="Unassembled WGS sequence"/>
</dbReference>
<proteinExistence type="inferred from homology"/>
<dbReference type="AlphaFoldDB" id="A0A0D7CUL0"/>
<sequence length="238" mass="26345">MTNRTTQLVCLHHAGGNPSVFRPWVEQAPEGVDVLPVVLPGARNADRRRRHRRTEQLIPALVAELEEQLADDYVLFGHSMGGLLAYLLARHFEENGGPRPRALAVAAFRAPHMPWHDLTAECDDEALIRRLHGIGGIPAWLLDHPDWLAPFLGLVRDDTELCSSYRHVPQKSRLAVPIHVFGGAGDPLVSAHELERWTEVGERVEITFLPGGHFLVTEDSGQLSRAIFALALGGRQLA</sequence>
<keyword evidence="4" id="KW-1185">Reference proteome</keyword>
<dbReference type="PANTHER" id="PTHR11487:SF0">
    <property type="entry name" value="S-ACYL FATTY ACID SYNTHASE THIOESTERASE, MEDIUM CHAIN"/>
    <property type="match status" value="1"/>
</dbReference>